<keyword evidence="4" id="KW-1185">Reference proteome</keyword>
<dbReference type="EMBL" id="QGKY02001015">
    <property type="protein sequence ID" value="KAF2574395.1"/>
    <property type="molecule type" value="Genomic_DNA"/>
</dbReference>
<sequence length="86" mass="9717">MLKFAAKLLAGEISEVTSSKDLIREFDRLPKTDRAPKNPSQGNHSCEKCGRRQDDKGNDSNRRRVSMIIGGSQYCHDTISFIKAYQ</sequence>
<accession>A0A8S9IXA7</accession>
<dbReference type="EMBL" id="QGKV02000759">
    <property type="protein sequence ID" value="KAF3563714.1"/>
    <property type="molecule type" value="Genomic_DNA"/>
</dbReference>
<feature type="compositionally biased region" description="Basic and acidic residues" evidence="1">
    <location>
        <begin position="27"/>
        <end position="36"/>
    </location>
</feature>
<reference evidence="3" key="2">
    <citation type="submission" date="2019-12" db="EMBL/GenBank/DDBJ databases">
        <authorList>
            <person name="Studholme D.J."/>
            <person name="Sarris P."/>
        </authorList>
    </citation>
    <scope>NUCLEOTIDE SEQUENCE</scope>
    <source>
        <strain evidence="3">PFS-1207/04</strain>
        <tissue evidence="3">Leaf</tissue>
    </source>
</reference>
<dbReference type="Proteomes" id="UP000266723">
    <property type="component" value="Unassembled WGS sequence"/>
</dbReference>
<evidence type="ECO:0000313" key="4">
    <source>
        <dbReference type="Proteomes" id="UP000266723"/>
    </source>
</evidence>
<name>A0A8S9IXA7_BRACR</name>
<feature type="region of interest" description="Disordered" evidence="1">
    <location>
        <begin position="27"/>
        <end position="62"/>
    </location>
</feature>
<reference evidence="2" key="1">
    <citation type="submission" date="2019-12" db="EMBL/GenBank/DDBJ databases">
        <title>Genome sequencing and annotation of Brassica cretica.</title>
        <authorList>
            <person name="Studholme D.J."/>
            <person name="Sarris P.F."/>
        </authorList>
    </citation>
    <scope>NUCLEOTIDE SEQUENCE</scope>
    <source>
        <strain evidence="2">PFS-102/07</strain>
        <tissue evidence="2">Leaf</tissue>
    </source>
</reference>
<feature type="compositionally biased region" description="Basic and acidic residues" evidence="1">
    <location>
        <begin position="45"/>
        <end position="62"/>
    </location>
</feature>
<protein>
    <submittedName>
        <fullName evidence="2">Uncharacterized protein</fullName>
    </submittedName>
</protein>
<comment type="caution">
    <text evidence="2">The sequence shown here is derived from an EMBL/GenBank/DDBJ whole genome shotgun (WGS) entry which is preliminary data.</text>
</comment>
<reference evidence="3 4" key="3">
    <citation type="journal article" date="2020" name="BMC Genomics">
        <title>Intraspecific diversification of the crop wild relative Brassica cretica Lam. using demographic model selection.</title>
        <authorList>
            <person name="Kioukis A."/>
            <person name="Michalopoulou V.A."/>
            <person name="Briers L."/>
            <person name="Pirintsos S."/>
            <person name="Studholme D.J."/>
            <person name="Pavlidis P."/>
            <person name="Sarris P.F."/>
        </authorList>
    </citation>
    <scope>NUCLEOTIDE SEQUENCE [LARGE SCALE GENOMIC DNA]</scope>
    <source>
        <strain evidence="4">cv. PFS-1207/04</strain>
        <strain evidence="3">PFS-1207/04</strain>
    </source>
</reference>
<evidence type="ECO:0000256" key="1">
    <source>
        <dbReference type="SAM" id="MobiDB-lite"/>
    </source>
</evidence>
<organism evidence="2">
    <name type="scientific">Brassica cretica</name>
    <name type="common">Mustard</name>
    <dbReference type="NCBI Taxonomy" id="69181"/>
    <lineage>
        <taxon>Eukaryota</taxon>
        <taxon>Viridiplantae</taxon>
        <taxon>Streptophyta</taxon>
        <taxon>Embryophyta</taxon>
        <taxon>Tracheophyta</taxon>
        <taxon>Spermatophyta</taxon>
        <taxon>Magnoliopsida</taxon>
        <taxon>eudicotyledons</taxon>
        <taxon>Gunneridae</taxon>
        <taxon>Pentapetalae</taxon>
        <taxon>rosids</taxon>
        <taxon>malvids</taxon>
        <taxon>Brassicales</taxon>
        <taxon>Brassicaceae</taxon>
        <taxon>Brassiceae</taxon>
        <taxon>Brassica</taxon>
    </lineage>
</organism>
<proteinExistence type="predicted"/>
<dbReference type="AlphaFoldDB" id="A0A8S9IXA7"/>
<evidence type="ECO:0000313" key="2">
    <source>
        <dbReference type="EMBL" id="KAF2574395.1"/>
    </source>
</evidence>
<gene>
    <name evidence="3" type="ORF">DY000_02015711</name>
    <name evidence="2" type="ORF">F2Q70_00003804</name>
</gene>
<evidence type="ECO:0000313" key="3">
    <source>
        <dbReference type="EMBL" id="KAF3563714.1"/>
    </source>
</evidence>